<proteinExistence type="inferred from homology"/>
<accession>A0ABU6U5H3</accession>
<protein>
    <recommendedName>
        <fullName evidence="3">inorganic diphosphatase</fullName>
        <ecNumber evidence="3">3.6.1.1</ecNumber>
    </recommendedName>
</protein>
<dbReference type="EMBL" id="JASCZI010120865">
    <property type="protein sequence ID" value="MED6156366.1"/>
    <property type="molecule type" value="Genomic_DNA"/>
</dbReference>
<evidence type="ECO:0000256" key="3">
    <source>
        <dbReference type="ARBA" id="ARBA00012146"/>
    </source>
</evidence>
<evidence type="ECO:0000313" key="9">
    <source>
        <dbReference type="Proteomes" id="UP001341840"/>
    </source>
</evidence>
<name>A0ABU6U5H3_9FABA</name>
<dbReference type="SUPFAM" id="SSF50324">
    <property type="entry name" value="Inorganic pyrophosphatase"/>
    <property type="match status" value="1"/>
</dbReference>
<reference evidence="8 9" key="1">
    <citation type="journal article" date="2023" name="Plants (Basel)">
        <title>Bridging the Gap: Combining Genomics and Transcriptomics Approaches to Understand Stylosanthes scabra, an Orphan Legume from the Brazilian Caatinga.</title>
        <authorList>
            <person name="Ferreira-Neto J.R.C."/>
            <person name="da Silva M.D."/>
            <person name="Binneck E."/>
            <person name="de Melo N.F."/>
            <person name="da Silva R.H."/>
            <person name="de Melo A.L.T.M."/>
            <person name="Pandolfi V."/>
            <person name="Bustamante F.O."/>
            <person name="Brasileiro-Vidal A.C."/>
            <person name="Benko-Iseppon A.M."/>
        </authorList>
    </citation>
    <scope>NUCLEOTIDE SEQUENCE [LARGE SCALE GENOMIC DNA]</scope>
    <source>
        <tissue evidence="8">Leaves</tissue>
    </source>
</reference>
<comment type="catalytic activity">
    <reaction evidence="7">
        <text>diphosphate + H2O = 2 phosphate + H(+)</text>
        <dbReference type="Rhea" id="RHEA:24576"/>
        <dbReference type="ChEBI" id="CHEBI:15377"/>
        <dbReference type="ChEBI" id="CHEBI:15378"/>
        <dbReference type="ChEBI" id="CHEBI:33019"/>
        <dbReference type="ChEBI" id="CHEBI:43474"/>
        <dbReference type="EC" id="3.6.1.1"/>
    </reaction>
</comment>
<dbReference type="InterPro" id="IPR036649">
    <property type="entry name" value="Pyrophosphatase_sf"/>
</dbReference>
<comment type="caution">
    <text evidence="8">The sequence shown here is derived from an EMBL/GenBank/DDBJ whole genome shotgun (WGS) entry which is preliminary data.</text>
</comment>
<dbReference type="GO" id="GO:0004427">
    <property type="term" value="F:inorganic diphosphate phosphatase activity"/>
    <property type="evidence" value="ECO:0007669"/>
    <property type="project" value="UniProtKB-EC"/>
</dbReference>
<sequence>MTYFLKPGKTHLIPTPTTLKEHLEIKIQRKLGEVLEVKPFSALAMIDEGELDWKIVAISLDDPKASLVKNDFNDVEKHFPMSSTTIYT</sequence>
<dbReference type="Pfam" id="PF00719">
    <property type="entry name" value="Pyrophosphatase"/>
    <property type="match status" value="1"/>
</dbReference>
<keyword evidence="4" id="KW-0479">Metal-binding</keyword>
<keyword evidence="6" id="KW-0460">Magnesium</keyword>
<dbReference type="Proteomes" id="UP001341840">
    <property type="component" value="Unassembled WGS sequence"/>
</dbReference>
<evidence type="ECO:0000313" key="8">
    <source>
        <dbReference type="EMBL" id="MED6156366.1"/>
    </source>
</evidence>
<evidence type="ECO:0000256" key="1">
    <source>
        <dbReference type="ARBA" id="ARBA00001946"/>
    </source>
</evidence>
<dbReference type="PANTHER" id="PTHR10286">
    <property type="entry name" value="INORGANIC PYROPHOSPHATASE"/>
    <property type="match status" value="1"/>
</dbReference>
<evidence type="ECO:0000256" key="5">
    <source>
        <dbReference type="ARBA" id="ARBA00022801"/>
    </source>
</evidence>
<evidence type="ECO:0000256" key="2">
    <source>
        <dbReference type="ARBA" id="ARBA00006220"/>
    </source>
</evidence>
<evidence type="ECO:0000256" key="6">
    <source>
        <dbReference type="ARBA" id="ARBA00022842"/>
    </source>
</evidence>
<evidence type="ECO:0000256" key="4">
    <source>
        <dbReference type="ARBA" id="ARBA00022723"/>
    </source>
</evidence>
<comment type="cofactor">
    <cofactor evidence="1">
        <name>Mg(2+)</name>
        <dbReference type="ChEBI" id="CHEBI:18420"/>
    </cofactor>
</comment>
<dbReference type="EC" id="3.6.1.1" evidence="3"/>
<organism evidence="8 9">
    <name type="scientific">Stylosanthes scabra</name>
    <dbReference type="NCBI Taxonomy" id="79078"/>
    <lineage>
        <taxon>Eukaryota</taxon>
        <taxon>Viridiplantae</taxon>
        <taxon>Streptophyta</taxon>
        <taxon>Embryophyta</taxon>
        <taxon>Tracheophyta</taxon>
        <taxon>Spermatophyta</taxon>
        <taxon>Magnoliopsida</taxon>
        <taxon>eudicotyledons</taxon>
        <taxon>Gunneridae</taxon>
        <taxon>Pentapetalae</taxon>
        <taxon>rosids</taxon>
        <taxon>fabids</taxon>
        <taxon>Fabales</taxon>
        <taxon>Fabaceae</taxon>
        <taxon>Papilionoideae</taxon>
        <taxon>50 kb inversion clade</taxon>
        <taxon>dalbergioids sensu lato</taxon>
        <taxon>Dalbergieae</taxon>
        <taxon>Pterocarpus clade</taxon>
        <taxon>Stylosanthes</taxon>
    </lineage>
</organism>
<dbReference type="Gene3D" id="3.90.80.10">
    <property type="entry name" value="Inorganic pyrophosphatase"/>
    <property type="match status" value="1"/>
</dbReference>
<gene>
    <name evidence="8" type="primary">PPA6_1</name>
    <name evidence="8" type="ORF">PIB30_013858</name>
</gene>
<comment type="similarity">
    <text evidence="2">Belongs to the PPase family.</text>
</comment>
<dbReference type="InterPro" id="IPR008162">
    <property type="entry name" value="Pyrophosphatase"/>
</dbReference>
<evidence type="ECO:0000256" key="7">
    <source>
        <dbReference type="ARBA" id="ARBA00047820"/>
    </source>
</evidence>
<keyword evidence="9" id="KW-1185">Reference proteome</keyword>
<keyword evidence="5 8" id="KW-0378">Hydrolase</keyword>